<dbReference type="Proteomes" id="UP000509750">
    <property type="component" value="Chromosome"/>
</dbReference>
<name>A0A7D5KXW9_9EURY</name>
<evidence type="ECO:0000256" key="1">
    <source>
        <dbReference type="ARBA" id="ARBA00009986"/>
    </source>
</evidence>
<dbReference type="SUPFAM" id="SSF53720">
    <property type="entry name" value="ALDH-like"/>
    <property type="match status" value="1"/>
</dbReference>
<gene>
    <name evidence="7" type="ORF">HUG10_15605</name>
</gene>
<dbReference type="CDD" id="cd07109">
    <property type="entry name" value="ALDH_AAS00426"/>
    <property type="match status" value="1"/>
</dbReference>
<dbReference type="Gene3D" id="3.40.309.10">
    <property type="entry name" value="Aldehyde Dehydrogenase, Chain A, domain 2"/>
    <property type="match status" value="1"/>
</dbReference>
<dbReference type="Gene3D" id="3.40.605.10">
    <property type="entry name" value="Aldehyde Dehydrogenase, Chain A, domain 1"/>
    <property type="match status" value="1"/>
</dbReference>
<dbReference type="PROSITE" id="PS00687">
    <property type="entry name" value="ALDEHYDE_DEHYDR_GLU"/>
    <property type="match status" value="1"/>
</dbReference>
<evidence type="ECO:0000256" key="2">
    <source>
        <dbReference type="ARBA" id="ARBA00011881"/>
    </source>
</evidence>
<dbReference type="FunFam" id="3.40.605.10:FF:000026">
    <property type="entry name" value="Aldehyde dehydrogenase, putative"/>
    <property type="match status" value="1"/>
</dbReference>
<protein>
    <submittedName>
        <fullName evidence="7">Aldehyde dehydrogenase family protein</fullName>
    </submittedName>
</protein>
<feature type="active site" evidence="4">
    <location>
        <position position="255"/>
    </location>
</feature>
<dbReference type="OrthoDB" id="6342at2157"/>
<dbReference type="FunFam" id="3.40.309.10:FF:000012">
    <property type="entry name" value="Betaine aldehyde dehydrogenase"/>
    <property type="match status" value="1"/>
</dbReference>
<reference evidence="7 8" key="1">
    <citation type="submission" date="2020-07" db="EMBL/GenBank/DDBJ databases">
        <title>Gai3-2, isolated from salt lake.</title>
        <authorList>
            <person name="Cui H."/>
            <person name="Shi X."/>
        </authorList>
    </citation>
    <scope>NUCLEOTIDE SEQUENCE [LARGE SCALE GENOMIC DNA]</scope>
    <source>
        <strain evidence="7 8">Gai3-2</strain>
    </source>
</reference>
<feature type="domain" description="Aldehyde dehydrogenase" evidence="6">
    <location>
        <begin position="20"/>
        <end position="477"/>
    </location>
</feature>
<comment type="similarity">
    <text evidence="1 5">Belongs to the aldehyde dehydrogenase family.</text>
</comment>
<evidence type="ECO:0000313" key="7">
    <source>
        <dbReference type="EMBL" id="QLG28878.1"/>
    </source>
</evidence>
<dbReference type="GeneID" id="56030288"/>
<dbReference type="InterPro" id="IPR015590">
    <property type="entry name" value="Aldehyde_DH_dom"/>
</dbReference>
<evidence type="ECO:0000313" key="8">
    <source>
        <dbReference type="Proteomes" id="UP000509750"/>
    </source>
</evidence>
<proteinExistence type="inferred from homology"/>
<dbReference type="AlphaFoldDB" id="A0A7D5KXW9"/>
<dbReference type="InterPro" id="IPR016160">
    <property type="entry name" value="Ald_DH_CS_CYS"/>
</dbReference>
<evidence type="ECO:0000256" key="3">
    <source>
        <dbReference type="ARBA" id="ARBA00023002"/>
    </source>
</evidence>
<dbReference type="Pfam" id="PF00171">
    <property type="entry name" value="Aldedh"/>
    <property type="match status" value="1"/>
</dbReference>
<dbReference type="InterPro" id="IPR016162">
    <property type="entry name" value="Ald_DH_N"/>
</dbReference>
<keyword evidence="8" id="KW-1185">Reference proteome</keyword>
<dbReference type="RefSeq" id="WP_179170452.1">
    <property type="nucleotide sequence ID" value="NZ_CP058529.1"/>
</dbReference>
<evidence type="ECO:0000259" key="6">
    <source>
        <dbReference type="Pfam" id="PF00171"/>
    </source>
</evidence>
<dbReference type="KEGG" id="halg:HUG10_15605"/>
<dbReference type="PANTHER" id="PTHR11699">
    <property type="entry name" value="ALDEHYDE DEHYDROGENASE-RELATED"/>
    <property type="match status" value="1"/>
</dbReference>
<dbReference type="FunFam" id="3.40.605.10:FF:000007">
    <property type="entry name" value="NAD/NADP-dependent betaine aldehyde dehydrogenase"/>
    <property type="match status" value="1"/>
</dbReference>
<evidence type="ECO:0000256" key="4">
    <source>
        <dbReference type="PROSITE-ProRule" id="PRU10007"/>
    </source>
</evidence>
<evidence type="ECO:0000256" key="5">
    <source>
        <dbReference type="RuleBase" id="RU003345"/>
    </source>
</evidence>
<dbReference type="InterPro" id="IPR016161">
    <property type="entry name" value="Ald_DH/histidinol_DH"/>
</dbReference>
<dbReference type="PROSITE" id="PS00070">
    <property type="entry name" value="ALDEHYDE_DEHYDR_CYS"/>
    <property type="match status" value="1"/>
</dbReference>
<keyword evidence="3 5" id="KW-0560">Oxidoreductase</keyword>
<sequence>MRTADEYIRDTYDLYVGGRWTSAAAGKRFATVDPATKEPLAEVAAGKAPDVDRAVAAAREAFPGWRDTPPDERGRIVHRIGQLVREYRDELAAVESVDQGKPRSQAESDIEGAARYFEYYAGAADKLEGTTVPVGPDQLDYTVREPYGVSAQITPWNFPANLFARGVAPALVAGNATVVKPAEQTPLSTLRLAELCAEAGVPDGVVNVVTGFGDEAGAALSSHPGVDTITFTGSVPTGQAIMKRAADNVVPVTLELGGKNPAVVFPDADLDAAANWIARAIFTNAGQVCSAADRVVVHEGVHDELVERLVDRAERYDLGQGTDDPGMGPLASADQLERVTRYIDLGREEGATLATGGRALDREGYFVEPTVFTGVDTDMRIAQEEIFGPVLAVIPVADEAEALAVANDVEYGLVGGVFTADVTRAHRFARRLEAGNVYVNKWFGDTNQTPFGGYKRSGIGREKGLEALDSYLQTKNVAVNLADDDGTDLPGA</sequence>
<dbReference type="InterPro" id="IPR016163">
    <property type="entry name" value="Ald_DH_C"/>
</dbReference>
<organism evidence="7 8">
    <name type="scientific">Halorarum halophilum</name>
    <dbReference type="NCBI Taxonomy" id="2743090"/>
    <lineage>
        <taxon>Archaea</taxon>
        <taxon>Methanobacteriati</taxon>
        <taxon>Methanobacteriota</taxon>
        <taxon>Stenosarchaea group</taxon>
        <taxon>Halobacteria</taxon>
        <taxon>Halobacteriales</taxon>
        <taxon>Haloferacaceae</taxon>
        <taxon>Halorarum</taxon>
    </lineage>
</organism>
<dbReference type="InterPro" id="IPR029510">
    <property type="entry name" value="Ald_DH_CS_GLU"/>
</dbReference>
<dbReference type="EMBL" id="CP058529">
    <property type="protein sequence ID" value="QLG28878.1"/>
    <property type="molecule type" value="Genomic_DNA"/>
</dbReference>
<comment type="subunit">
    <text evidence="2">Homotetramer.</text>
</comment>
<accession>A0A7D5KXW9</accession>
<dbReference type="GO" id="GO:0016620">
    <property type="term" value="F:oxidoreductase activity, acting on the aldehyde or oxo group of donors, NAD or NADP as acceptor"/>
    <property type="evidence" value="ECO:0007669"/>
    <property type="project" value="InterPro"/>
</dbReference>